<dbReference type="PANTHER" id="PTHR46470">
    <property type="entry name" value="N-ACYLNEURAMINATE-9-PHOSPHATASE"/>
    <property type="match status" value="1"/>
</dbReference>
<name>A0A345T5P6_9ACTN</name>
<evidence type="ECO:0000256" key="4">
    <source>
        <dbReference type="SAM" id="MobiDB-lite"/>
    </source>
</evidence>
<sequence length="285" mass="30299">MPLLLMDLDNTLLPRDAAFRAWARDFLAEHHLPPEDLDWLSTLDGSGFVPRSTVLGAVRRRYGLDAPLGSLLDHYRRGINAHIHCPAAHLAALRAARTAGWTLGIVSNGGTVPQLDKIRRTGLAPLVDGWVISEEAHCAKPDPEIFRIAARRCGIPTSRSAWAARTWMVGDHAPADIAGATVSGLYSVWLHHGRPWPELGYRPTLCAPGLPEAVGMVLSARPASTPTARPAAAARTRFAVPAVRPSHAPVPPRTPVPSSRTAVASRSGVPAYRSAAVGTAGPLAG</sequence>
<dbReference type="GO" id="GO:0016787">
    <property type="term" value="F:hydrolase activity"/>
    <property type="evidence" value="ECO:0007669"/>
    <property type="project" value="UniProtKB-KW"/>
</dbReference>
<dbReference type="SUPFAM" id="SSF56784">
    <property type="entry name" value="HAD-like"/>
    <property type="match status" value="1"/>
</dbReference>
<dbReference type="EMBL" id="CP031264">
    <property type="protein sequence ID" value="AXI81301.1"/>
    <property type="molecule type" value="Genomic_DNA"/>
</dbReference>
<dbReference type="GO" id="GO:0044281">
    <property type="term" value="P:small molecule metabolic process"/>
    <property type="evidence" value="ECO:0007669"/>
    <property type="project" value="UniProtKB-ARBA"/>
</dbReference>
<evidence type="ECO:0000313" key="6">
    <source>
        <dbReference type="Proteomes" id="UP000249340"/>
    </source>
</evidence>
<evidence type="ECO:0000313" key="5">
    <source>
        <dbReference type="EMBL" id="AXI81301.1"/>
    </source>
</evidence>
<dbReference type="SFLD" id="SFLDS00003">
    <property type="entry name" value="Haloacid_Dehalogenase"/>
    <property type="match status" value="1"/>
</dbReference>
<keyword evidence="2 5" id="KW-0378">Hydrolase</keyword>
<comment type="cofactor">
    <cofactor evidence="1">
        <name>Mg(2+)</name>
        <dbReference type="ChEBI" id="CHEBI:18420"/>
    </cofactor>
</comment>
<keyword evidence="6" id="KW-1185">Reference proteome</keyword>
<dbReference type="Proteomes" id="UP000249340">
    <property type="component" value="Chromosome"/>
</dbReference>
<evidence type="ECO:0000256" key="3">
    <source>
        <dbReference type="ARBA" id="ARBA00022842"/>
    </source>
</evidence>
<dbReference type="InterPro" id="IPR051400">
    <property type="entry name" value="HAD-like_hydrolase"/>
</dbReference>
<dbReference type="Pfam" id="PF00702">
    <property type="entry name" value="Hydrolase"/>
    <property type="match status" value="1"/>
</dbReference>
<feature type="region of interest" description="Disordered" evidence="4">
    <location>
        <begin position="244"/>
        <end position="268"/>
    </location>
</feature>
<dbReference type="AlphaFoldDB" id="A0A345T5P6"/>
<protein>
    <submittedName>
        <fullName evidence="5">HAD family hydrolase</fullName>
    </submittedName>
</protein>
<gene>
    <name evidence="5" type="ORF">C7M71_009620</name>
</gene>
<organism evidence="5 6">
    <name type="scientific">Peterkaempfera bronchialis</name>
    <dbReference type="NCBI Taxonomy" id="2126346"/>
    <lineage>
        <taxon>Bacteria</taxon>
        <taxon>Bacillati</taxon>
        <taxon>Actinomycetota</taxon>
        <taxon>Actinomycetes</taxon>
        <taxon>Kitasatosporales</taxon>
        <taxon>Streptomycetaceae</taxon>
        <taxon>Peterkaempfera</taxon>
    </lineage>
</organism>
<keyword evidence="3" id="KW-0460">Magnesium</keyword>
<dbReference type="OrthoDB" id="3680851at2"/>
<dbReference type="KEGG" id="stri:C7M71_009620"/>
<evidence type="ECO:0000256" key="2">
    <source>
        <dbReference type="ARBA" id="ARBA00022801"/>
    </source>
</evidence>
<dbReference type="NCBIfam" id="TIGR01549">
    <property type="entry name" value="HAD-SF-IA-v1"/>
    <property type="match status" value="1"/>
</dbReference>
<dbReference type="Gene3D" id="3.40.50.1000">
    <property type="entry name" value="HAD superfamily/HAD-like"/>
    <property type="match status" value="1"/>
</dbReference>
<proteinExistence type="predicted"/>
<reference evidence="6" key="1">
    <citation type="submission" date="2018-07" db="EMBL/GenBank/DDBJ databases">
        <title>Streptacidiphilus bronchialis DSM 106435 chromosome.</title>
        <authorList>
            <person name="Batra D."/>
            <person name="Gulvik C.A."/>
        </authorList>
    </citation>
    <scope>NUCLEOTIDE SEQUENCE [LARGE SCALE GENOMIC DNA]</scope>
    <source>
        <strain evidence="6">DSM 106435</strain>
    </source>
</reference>
<dbReference type="InterPro" id="IPR006439">
    <property type="entry name" value="HAD-SF_hydro_IA"/>
</dbReference>
<accession>A0A345T5P6</accession>
<dbReference type="InterPro" id="IPR036412">
    <property type="entry name" value="HAD-like_sf"/>
</dbReference>
<evidence type="ECO:0000256" key="1">
    <source>
        <dbReference type="ARBA" id="ARBA00001946"/>
    </source>
</evidence>
<dbReference type="InterPro" id="IPR023214">
    <property type="entry name" value="HAD_sf"/>
</dbReference>
<dbReference type="SFLD" id="SFLDG01129">
    <property type="entry name" value="C1.5:_HAD__Beta-PGM__Phosphata"/>
    <property type="match status" value="1"/>
</dbReference>